<evidence type="ECO:0000256" key="1">
    <source>
        <dbReference type="ARBA" id="ARBA00009477"/>
    </source>
</evidence>
<dbReference type="RefSeq" id="WP_168036438.1">
    <property type="nucleotide sequence ID" value="NZ_JAATJH010000002.1"/>
</dbReference>
<comment type="caution">
    <text evidence="4">The sequence shown here is derived from an EMBL/GenBank/DDBJ whole genome shotgun (WGS) entry which is preliminary data.</text>
</comment>
<dbReference type="SUPFAM" id="SSF111369">
    <property type="entry name" value="HlyD-like secretion proteins"/>
    <property type="match status" value="1"/>
</dbReference>
<dbReference type="InterPro" id="IPR006143">
    <property type="entry name" value="RND_pump_MFP"/>
</dbReference>
<dbReference type="Gene3D" id="2.40.30.170">
    <property type="match status" value="1"/>
</dbReference>
<dbReference type="NCBIfam" id="TIGR01730">
    <property type="entry name" value="RND_mfp"/>
    <property type="match status" value="1"/>
</dbReference>
<comment type="similarity">
    <text evidence="1">Belongs to the membrane fusion protein (MFP) (TC 8.A.1) family.</text>
</comment>
<protein>
    <submittedName>
        <fullName evidence="4">RND family efflux transporter MFP subunit</fullName>
    </submittedName>
</protein>
<dbReference type="EMBL" id="JAATJH010000002">
    <property type="protein sequence ID" value="NJC25646.1"/>
    <property type="molecule type" value="Genomic_DNA"/>
</dbReference>
<gene>
    <name evidence="4" type="ORF">GGR27_001145</name>
</gene>
<evidence type="ECO:0000259" key="3">
    <source>
        <dbReference type="Pfam" id="PF25973"/>
    </source>
</evidence>
<dbReference type="Pfam" id="PF25973">
    <property type="entry name" value="BSH_CzcB"/>
    <property type="match status" value="1"/>
</dbReference>
<feature type="domain" description="CusB-like beta-barrel" evidence="2">
    <location>
        <begin position="199"/>
        <end position="269"/>
    </location>
</feature>
<name>A0ABX0X8V0_9BACT</name>
<dbReference type="Proteomes" id="UP000770785">
    <property type="component" value="Unassembled WGS sequence"/>
</dbReference>
<organism evidence="4 5">
    <name type="scientific">Neolewinella antarctica</name>
    <dbReference type="NCBI Taxonomy" id="442734"/>
    <lineage>
        <taxon>Bacteria</taxon>
        <taxon>Pseudomonadati</taxon>
        <taxon>Bacteroidota</taxon>
        <taxon>Saprospiria</taxon>
        <taxon>Saprospirales</taxon>
        <taxon>Lewinellaceae</taxon>
        <taxon>Neolewinella</taxon>
    </lineage>
</organism>
<proteinExistence type="inferred from homology"/>
<dbReference type="PROSITE" id="PS51257">
    <property type="entry name" value="PROKAR_LIPOPROTEIN"/>
    <property type="match status" value="1"/>
</dbReference>
<keyword evidence="5" id="KW-1185">Reference proteome</keyword>
<dbReference type="Pfam" id="PF25954">
    <property type="entry name" value="Beta-barrel_RND_2"/>
    <property type="match status" value="1"/>
</dbReference>
<evidence type="ECO:0000313" key="4">
    <source>
        <dbReference type="EMBL" id="NJC25646.1"/>
    </source>
</evidence>
<sequence>MHAKIILTLAATLLFFSCKTDYPGQEAVTRAPDAPVPVEVIAISPTTEPIPIEAGGTIGAKTEARLSFKIGGVVDRMYAREGQYVRRGTVLAKLKTTEVDAQVAKATQARDKARRDVDRVTKLYEEQAATLEQKEGLTTALEVAESDLEIAGFNRKYATITAPVSGRIIRKMAEAGELVAPGTPLYFLAGEGADDFVLRINVADRDLLNIQLDDRALVDLDAYPDQPVPAKVTEIAAAADPRTGSFQIELTLDGQGRTLRSGFVGRAKVYPSKTPEYYRIPTQAIVEGEGKHVRIFVPDAEGKAREKTIRFTRLLNEAVIVPASELAGVDQVITRGSHYLTDGSKIDFKELKR</sequence>
<dbReference type="PANTHER" id="PTHR30469">
    <property type="entry name" value="MULTIDRUG RESISTANCE PROTEIN MDTA"/>
    <property type="match status" value="1"/>
</dbReference>
<dbReference type="Gene3D" id="2.40.50.100">
    <property type="match status" value="1"/>
</dbReference>
<feature type="domain" description="CzcB-like barrel-sandwich hybrid" evidence="3">
    <location>
        <begin position="65"/>
        <end position="189"/>
    </location>
</feature>
<evidence type="ECO:0000313" key="5">
    <source>
        <dbReference type="Proteomes" id="UP000770785"/>
    </source>
</evidence>
<evidence type="ECO:0000259" key="2">
    <source>
        <dbReference type="Pfam" id="PF25954"/>
    </source>
</evidence>
<dbReference type="InterPro" id="IPR058792">
    <property type="entry name" value="Beta-barrel_RND_2"/>
</dbReference>
<dbReference type="Gene3D" id="2.40.420.20">
    <property type="match status" value="1"/>
</dbReference>
<reference evidence="4 5" key="1">
    <citation type="submission" date="2020-03" db="EMBL/GenBank/DDBJ databases">
        <title>Genomic Encyclopedia of Type Strains, Phase IV (KMG-IV): sequencing the most valuable type-strain genomes for metagenomic binning, comparative biology and taxonomic classification.</title>
        <authorList>
            <person name="Goeker M."/>
        </authorList>
    </citation>
    <scope>NUCLEOTIDE SEQUENCE [LARGE SCALE GENOMIC DNA]</scope>
    <source>
        <strain evidence="4 5">DSM 105096</strain>
    </source>
</reference>
<dbReference type="PANTHER" id="PTHR30469:SF15">
    <property type="entry name" value="HLYD FAMILY OF SECRETION PROTEINS"/>
    <property type="match status" value="1"/>
</dbReference>
<accession>A0ABX0X8V0</accession>
<dbReference type="InterPro" id="IPR058647">
    <property type="entry name" value="BSH_CzcB-like"/>
</dbReference>